<reference evidence="1 2" key="2">
    <citation type="journal article" date="2022" name="Mol. Ecol. Resour.">
        <title>The genomes of chicory, endive, great burdock and yacon provide insights into Asteraceae paleo-polyploidization history and plant inulin production.</title>
        <authorList>
            <person name="Fan W."/>
            <person name="Wang S."/>
            <person name="Wang H."/>
            <person name="Wang A."/>
            <person name="Jiang F."/>
            <person name="Liu H."/>
            <person name="Zhao H."/>
            <person name="Xu D."/>
            <person name="Zhang Y."/>
        </authorList>
    </citation>
    <scope>NUCLEOTIDE SEQUENCE [LARGE SCALE GENOMIC DNA]</scope>
    <source>
        <strain evidence="2">cv. Yunnan</strain>
        <tissue evidence="1">Leaves</tissue>
    </source>
</reference>
<evidence type="ECO:0000313" key="1">
    <source>
        <dbReference type="EMBL" id="KAI3705586.1"/>
    </source>
</evidence>
<comment type="caution">
    <text evidence="1">The sequence shown here is derived from an EMBL/GenBank/DDBJ whole genome shotgun (WGS) entry which is preliminary data.</text>
</comment>
<organism evidence="1 2">
    <name type="scientific">Smallanthus sonchifolius</name>
    <dbReference type="NCBI Taxonomy" id="185202"/>
    <lineage>
        <taxon>Eukaryota</taxon>
        <taxon>Viridiplantae</taxon>
        <taxon>Streptophyta</taxon>
        <taxon>Embryophyta</taxon>
        <taxon>Tracheophyta</taxon>
        <taxon>Spermatophyta</taxon>
        <taxon>Magnoliopsida</taxon>
        <taxon>eudicotyledons</taxon>
        <taxon>Gunneridae</taxon>
        <taxon>Pentapetalae</taxon>
        <taxon>asterids</taxon>
        <taxon>campanulids</taxon>
        <taxon>Asterales</taxon>
        <taxon>Asteraceae</taxon>
        <taxon>Asteroideae</taxon>
        <taxon>Heliantheae alliance</taxon>
        <taxon>Millerieae</taxon>
        <taxon>Smallanthus</taxon>
    </lineage>
</organism>
<evidence type="ECO:0000313" key="2">
    <source>
        <dbReference type="Proteomes" id="UP001056120"/>
    </source>
</evidence>
<accession>A0ACB9A758</accession>
<reference evidence="2" key="1">
    <citation type="journal article" date="2022" name="Mol. Ecol. Resour.">
        <title>The genomes of chicory, endive, great burdock and yacon provide insights into Asteraceae palaeo-polyploidization history and plant inulin production.</title>
        <authorList>
            <person name="Fan W."/>
            <person name="Wang S."/>
            <person name="Wang H."/>
            <person name="Wang A."/>
            <person name="Jiang F."/>
            <person name="Liu H."/>
            <person name="Zhao H."/>
            <person name="Xu D."/>
            <person name="Zhang Y."/>
        </authorList>
    </citation>
    <scope>NUCLEOTIDE SEQUENCE [LARGE SCALE GENOMIC DNA]</scope>
    <source>
        <strain evidence="2">cv. Yunnan</strain>
    </source>
</reference>
<gene>
    <name evidence="1" type="ORF">L1987_75825</name>
</gene>
<dbReference type="EMBL" id="CM042042">
    <property type="protein sequence ID" value="KAI3705586.1"/>
    <property type="molecule type" value="Genomic_DNA"/>
</dbReference>
<name>A0ACB9A758_9ASTR</name>
<proteinExistence type="predicted"/>
<protein>
    <submittedName>
        <fullName evidence="1">Uncharacterized protein</fullName>
    </submittedName>
</protein>
<dbReference type="Proteomes" id="UP001056120">
    <property type="component" value="Linkage Group LG25"/>
</dbReference>
<keyword evidence="2" id="KW-1185">Reference proteome</keyword>
<sequence>MSTYDQYSPAPSDSFARANSIEPTTHASQPTAPNISSVAIGSTEKQLPETGERSVPAHQVVGQPPVHEDVRPVVNSSAEINNRGWDPNGGQPQSISDLVHKNNSGYDVSNGKSEARPPTQSDFAERDRSDNGGAKSVNPADYAGISLVGKRFKLVNPEAYYVEKDDPLN</sequence>